<dbReference type="EMBL" id="BRYB01003125">
    <property type="protein sequence ID" value="GMI30942.1"/>
    <property type="molecule type" value="Genomic_DNA"/>
</dbReference>
<evidence type="ECO:0000256" key="1">
    <source>
        <dbReference type="SAM" id="MobiDB-lite"/>
    </source>
</evidence>
<feature type="compositionally biased region" description="Polar residues" evidence="1">
    <location>
        <begin position="285"/>
        <end position="294"/>
    </location>
</feature>
<comment type="caution">
    <text evidence="4">The sequence shown here is derived from an EMBL/GenBank/DDBJ whole genome shotgun (WGS) entry which is preliminary data.</text>
</comment>
<evidence type="ECO:0000259" key="3">
    <source>
        <dbReference type="PROSITE" id="PS50132"/>
    </source>
</evidence>
<gene>
    <name evidence="4" type="ORF">TeGR_g2079</name>
</gene>
<reference evidence="4 5" key="1">
    <citation type="journal article" date="2023" name="Commun. Biol.">
        <title>Genome analysis of Parmales, the sister group of diatoms, reveals the evolutionary specialization of diatoms from phago-mixotrophs to photoautotrophs.</title>
        <authorList>
            <person name="Ban H."/>
            <person name="Sato S."/>
            <person name="Yoshikawa S."/>
            <person name="Yamada K."/>
            <person name="Nakamura Y."/>
            <person name="Ichinomiya M."/>
            <person name="Sato N."/>
            <person name="Blanc-Mathieu R."/>
            <person name="Endo H."/>
            <person name="Kuwata A."/>
            <person name="Ogata H."/>
        </authorList>
    </citation>
    <scope>NUCLEOTIDE SEQUENCE [LARGE SCALE GENOMIC DNA]</scope>
</reference>
<keyword evidence="2" id="KW-0472">Membrane</keyword>
<feature type="transmembrane region" description="Helical" evidence="2">
    <location>
        <begin position="97"/>
        <end position="117"/>
    </location>
</feature>
<protein>
    <recommendedName>
        <fullName evidence="3">RGS domain-containing protein</fullName>
    </recommendedName>
</protein>
<evidence type="ECO:0000313" key="5">
    <source>
        <dbReference type="Proteomes" id="UP001165060"/>
    </source>
</evidence>
<feature type="transmembrane region" description="Helical" evidence="2">
    <location>
        <begin position="138"/>
        <end position="159"/>
    </location>
</feature>
<dbReference type="SMART" id="SM00315">
    <property type="entry name" value="RGS"/>
    <property type="match status" value="1"/>
</dbReference>
<feature type="compositionally biased region" description="Polar residues" evidence="1">
    <location>
        <begin position="12"/>
        <end position="22"/>
    </location>
</feature>
<feature type="region of interest" description="Disordered" evidence="1">
    <location>
        <begin position="390"/>
        <end position="428"/>
    </location>
</feature>
<feature type="transmembrane region" description="Helical" evidence="2">
    <location>
        <begin position="57"/>
        <end position="77"/>
    </location>
</feature>
<dbReference type="InterPro" id="IPR016137">
    <property type="entry name" value="RGS"/>
</dbReference>
<keyword evidence="5" id="KW-1185">Reference proteome</keyword>
<dbReference type="Pfam" id="PF00615">
    <property type="entry name" value="RGS"/>
    <property type="match status" value="1"/>
</dbReference>
<dbReference type="Proteomes" id="UP001165060">
    <property type="component" value="Unassembled WGS sequence"/>
</dbReference>
<proteinExistence type="predicted"/>
<evidence type="ECO:0000313" key="4">
    <source>
        <dbReference type="EMBL" id="GMI30942.1"/>
    </source>
</evidence>
<dbReference type="InterPro" id="IPR036305">
    <property type="entry name" value="RGS_sf"/>
</dbReference>
<organism evidence="4 5">
    <name type="scientific">Tetraparma gracilis</name>
    <dbReference type="NCBI Taxonomy" id="2962635"/>
    <lineage>
        <taxon>Eukaryota</taxon>
        <taxon>Sar</taxon>
        <taxon>Stramenopiles</taxon>
        <taxon>Ochrophyta</taxon>
        <taxon>Bolidophyceae</taxon>
        <taxon>Parmales</taxon>
        <taxon>Triparmaceae</taxon>
        <taxon>Tetraparma</taxon>
    </lineage>
</organism>
<name>A0ABQ6MQJ5_9STRA</name>
<keyword evidence="2" id="KW-0812">Transmembrane</keyword>
<sequence length="428" mass="47831">MLSHDVKAGMSVSRQKSATTAARKTGANMDRSETNSAVMNALAVNKIKERTELMMKISIWGLLLLPTTGVLFLSLYMPESYELVETDFQYCSNCPPISLKYLSPTNGMVVALIAIAGTCLLRHSSDELGIRHEITRNIIIWSTTYVTLLVLRFFNLGWIQPLLITVQQMALSYSMIVLPCFHTYHFFFFLYRSDAIIHNSSEGSSYASEGRSVSMRMSNSSAEKSIYESDLETLLSTEYGIKKFSEHCAKEFSMENIRFWQSVNHFRTEVIKLESTPLESIGEASGTQEVSQSEDGGETTPDATPAATPTAAALTANQQQTKDDIYEMAIAIWDEYVKPGSDMQVNIPNKMCKEVKATIDSHQLGHDLFDDSQREIFNLMSRDSYQRYLASKARESSSKQRKNSVKLVGFARRRSLSGDSGGSRSSSS</sequence>
<feature type="region of interest" description="Disordered" evidence="1">
    <location>
        <begin position="277"/>
        <end position="307"/>
    </location>
</feature>
<accession>A0ABQ6MQJ5</accession>
<dbReference type="InterPro" id="IPR044926">
    <property type="entry name" value="RGS_subdomain_2"/>
</dbReference>
<dbReference type="PROSITE" id="PS50132">
    <property type="entry name" value="RGS"/>
    <property type="match status" value="1"/>
</dbReference>
<dbReference type="PANTHER" id="PTHR10845">
    <property type="entry name" value="REGULATOR OF G PROTEIN SIGNALING"/>
    <property type="match status" value="1"/>
</dbReference>
<feature type="domain" description="RGS" evidence="3">
    <location>
        <begin position="230"/>
        <end position="391"/>
    </location>
</feature>
<dbReference type="PANTHER" id="PTHR10845:SF192">
    <property type="entry name" value="DOUBLE HIT, ISOFORM B"/>
    <property type="match status" value="1"/>
</dbReference>
<dbReference type="SUPFAM" id="SSF48097">
    <property type="entry name" value="Regulator of G-protein signaling, RGS"/>
    <property type="match status" value="1"/>
</dbReference>
<feature type="transmembrane region" description="Helical" evidence="2">
    <location>
        <begin position="171"/>
        <end position="191"/>
    </location>
</feature>
<dbReference type="Gene3D" id="1.10.167.10">
    <property type="entry name" value="Regulator of G-protein Signalling 4, domain 2"/>
    <property type="match status" value="1"/>
</dbReference>
<feature type="region of interest" description="Disordered" evidence="1">
    <location>
        <begin position="1"/>
        <end position="30"/>
    </location>
</feature>
<evidence type="ECO:0000256" key="2">
    <source>
        <dbReference type="SAM" id="Phobius"/>
    </source>
</evidence>
<keyword evidence="2" id="KW-1133">Transmembrane helix</keyword>